<reference evidence="2" key="1">
    <citation type="submission" date="2016-11" db="EMBL/GenBank/DDBJ databases">
        <authorList>
            <person name="Varghese N."/>
            <person name="Submissions S."/>
        </authorList>
    </citation>
    <scope>NUCLEOTIDE SEQUENCE [LARGE SCALE GENOMIC DNA]</scope>
    <source>
        <strain evidence="2">DSM 16990</strain>
    </source>
</reference>
<dbReference type="STRING" id="288992.SAMN04488522_1011328"/>
<evidence type="ECO:0000313" key="1">
    <source>
        <dbReference type="EMBL" id="SHE82874.1"/>
    </source>
</evidence>
<dbReference type="EMBL" id="FQUQ01000001">
    <property type="protein sequence ID" value="SHE82874.1"/>
    <property type="molecule type" value="Genomic_DNA"/>
</dbReference>
<name>A0A1M4WNT6_9SPHI</name>
<dbReference type="RefSeq" id="WP_073228887.1">
    <property type="nucleotide sequence ID" value="NZ_FQUQ01000001.1"/>
</dbReference>
<dbReference type="Proteomes" id="UP000184287">
    <property type="component" value="Unassembled WGS sequence"/>
</dbReference>
<gene>
    <name evidence="1" type="ORF">SAMN04488522_1011328</name>
</gene>
<protein>
    <submittedName>
        <fullName evidence="1">Uncharacterized protein</fullName>
    </submittedName>
</protein>
<dbReference type="OrthoDB" id="1439845at2"/>
<organism evidence="1 2">
    <name type="scientific">Pedobacter caeni</name>
    <dbReference type="NCBI Taxonomy" id="288992"/>
    <lineage>
        <taxon>Bacteria</taxon>
        <taxon>Pseudomonadati</taxon>
        <taxon>Bacteroidota</taxon>
        <taxon>Sphingobacteriia</taxon>
        <taxon>Sphingobacteriales</taxon>
        <taxon>Sphingobacteriaceae</taxon>
        <taxon>Pedobacter</taxon>
    </lineage>
</organism>
<proteinExistence type="predicted"/>
<dbReference type="AlphaFoldDB" id="A0A1M4WNT6"/>
<evidence type="ECO:0000313" key="2">
    <source>
        <dbReference type="Proteomes" id="UP000184287"/>
    </source>
</evidence>
<keyword evidence="2" id="KW-1185">Reference proteome</keyword>
<sequence>MAKALLTFVLFLSQMLVFGQEKLIKDLDHDGVKDTVYLSGKESIIVCRLSSQKFTKIQSQALANLDDNAGIKATKSGFELFNDWMRTGFKTQFRYNKDTKKVQLIGVSRYSYGGATHDGSGESSLNLLTHDYIGDWNYFNPAANKGSGKLVKIPTIRTKMKFKTVNLESFDLGVYDDYEAKCTKLSEQHQSGRAL</sequence>
<accession>A0A1M4WNT6</accession>